<dbReference type="InterPro" id="IPR050261">
    <property type="entry name" value="FrsA_esterase"/>
</dbReference>
<protein>
    <submittedName>
        <fullName evidence="3">Alpha/beta fold hydrolase</fullName>
    </submittedName>
</protein>
<dbReference type="Pfam" id="PF00561">
    <property type="entry name" value="Abhydrolase_1"/>
    <property type="match status" value="1"/>
</dbReference>
<dbReference type="GO" id="GO:0016787">
    <property type="term" value="F:hydrolase activity"/>
    <property type="evidence" value="ECO:0007669"/>
    <property type="project" value="UniProtKB-KW"/>
</dbReference>
<organism evidence="3 4">
    <name type="scientific">Pendulispora albinea</name>
    <dbReference type="NCBI Taxonomy" id="2741071"/>
    <lineage>
        <taxon>Bacteria</taxon>
        <taxon>Pseudomonadati</taxon>
        <taxon>Myxococcota</taxon>
        <taxon>Myxococcia</taxon>
        <taxon>Myxococcales</taxon>
        <taxon>Sorangiineae</taxon>
        <taxon>Pendulisporaceae</taxon>
        <taxon>Pendulispora</taxon>
    </lineage>
</organism>
<keyword evidence="3" id="KW-0378">Hydrolase</keyword>
<dbReference type="Proteomes" id="UP001370348">
    <property type="component" value="Chromosome"/>
</dbReference>
<dbReference type="EMBL" id="CP089984">
    <property type="protein sequence ID" value="WXB20048.1"/>
    <property type="molecule type" value="Genomic_DNA"/>
</dbReference>
<gene>
    <name evidence="3" type="ORF">LZC94_22840</name>
</gene>
<evidence type="ECO:0000313" key="4">
    <source>
        <dbReference type="Proteomes" id="UP001370348"/>
    </source>
</evidence>
<dbReference type="PANTHER" id="PTHR22946">
    <property type="entry name" value="DIENELACTONE HYDROLASE DOMAIN-CONTAINING PROTEIN-RELATED"/>
    <property type="match status" value="1"/>
</dbReference>
<accession>A0ABZ2MC08</accession>
<name>A0ABZ2MC08_9BACT</name>
<dbReference type="InterPro" id="IPR029058">
    <property type="entry name" value="AB_hydrolase_fold"/>
</dbReference>
<keyword evidence="4" id="KW-1185">Reference proteome</keyword>
<evidence type="ECO:0000259" key="2">
    <source>
        <dbReference type="Pfam" id="PF00561"/>
    </source>
</evidence>
<sequence length="233" mass="25290">MEPTVRRFTFEREDGPVTESRELVSIRAGDVRLEGELASSRTGRGLVIFAHGSGSSRHSPRNRFVAQALRTQGRVATLLFDLLSAGEGELDARTGHLRFDIDLLAERLVAVTDWALARRPADATHIGYFGASTGAAAALVAAAARPDRVAAVVSRGGRPDLARGSLERVHAPTLLIVGGEDPTVAELNRDAMKYLHAETRLDIIDRASHLFEEPGALDEAARRAAGWFQRFFV</sequence>
<reference evidence="3 4" key="1">
    <citation type="submission" date="2021-12" db="EMBL/GenBank/DDBJ databases">
        <title>Discovery of the Pendulisporaceae a myxobacterial family with distinct sporulation behavior and unique specialized metabolism.</title>
        <authorList>
            <person name="Garcia R."/>
            <person name="Popoff A."/>
            <person name="Bader C.D."/>
            <person name="Loehr J."/>
            <person name="Walesch S."/>
            <person name="Walt C."/>
            <person name="Boldt J."/>
            <person name="Bunk B."/>
            <person name="Haeckl F.J.F.P.J."/>
            <person name="Gunesch A.P."/>
            <person name="Birkelbach J."/>
            <person name="Nuebel U."/>
            <person name="Pietschmann T."/>
            <person name="Bach T."/>
            <person name="Mueller R."/>
        </authorList>
    </citation>
    <scope>NUCLEOTIDE SEQUENCE [LARGE SCALE GENOMIC DNA]</scope>
    <source>
        <strain evidence="3 4">MSr11954</strain>
    </source>
</reference>
<evidence type="ECO:0000256" key="1">
    <source>
        <dbReference type="ARBA" id="ARBA00038115"/>
    </source>
</evidence>
<evidence type="ECO:0000313" key="3">
    <source>
        <dbReference type="EMBL" id="WXB20048.1"/>
    </source>
</evidence>
<dbReference type="RefSeq" id="WP_394829648.1">
    <property type="nucleotide sequence ID" value="NZ_CP089984.1"/>
</dbReference>
<dbReference type="Gene3D" id="3.40.50.1820">
    <property type="entry name" value="alpha/beta hydrolase"/>
    <property type="match status" value="1"/>
</dbReference>
<dbReference type="InterPro" id="IPR000073">
    <property type="entry name" value="AB_hydrolase_1"/>
</dbReference>
<proteinExistence type="inferred from homology"/>
<dbReference type="SUPFAM" id="SSF53474">
    <property type="entry name" value="alpha/beta-Hydrolases"/>
    <property type="match status" value="1"/>
</dbReference>
<feature type="domain" description="AB hydrolase-1" evidence="2">
    <location>
        <begin position="46"/>
        <end position="157"/>
    </location>
</feature>
<comment type="similarity">
    <text evidence="1">Belongs to the AB hydrolase superfamily. FUS2 hydrolase family.</text>
</comment>